<dbReference type="Proteomes" id="UP001430455">
    <property type="component" value="Unassembled WGS sequence"/>
</dbReference>
<protein>
    <recommendedName>
        <fullName evidence="2">Halobacterial output domain-containing protein</fullName>
    </recommendedName>
</protein>
<dbReference type="InterPro" id="IPR040624">
    <property type="entry name" value="HalOD1"/>
</dbReference>
<dbReference type="RefSeq" id="WP_220579249.1">
    <property type="nucleotide sequence ID" value="NZ_RKLT01000002.1"/>
</dbReference>
<feature type="compositionally biased region" description="Acidic residues" evidence="1">
    <location>
        <begin position="1"/>
        <end position="12"/>
    </location>
</feature>
<evidence type="ECO:0000259" key="2">
    <source>
        <dbReference type="Pfam" id="PF18545"/>
    </source>
</evidence>
<proteinExistence type="predicted"/>
<name>A0AAW4PA75_9EURY</name>
<sequence length="96" mass="10318">MANDEIEIDIGDFDGSSSGGWGATDEPTTAITDAVAAETNRAANELPPLNEYVEADALNALLSRTDLDTDVQVSFTYEQVRVTVDSSGYLFVQARE</sequence>
<dbReference type="EMBL" id="RKLT01000002">
    <property type="protein sequence ID" value="MBX0294565.1"/>
    <property type="molecule type" value="Genomic_DNA"/>
</dbReference>
<evidence type="ECO:0000313" key="3">
    <source>
        <dbReference type="EMBL" id="MBX0294565.1"/>
    </source>
</evidence>
<organism evidence="3 4">
    <name type="scientific">Haloarcula nitratireducens</name>
    <dbReference type="NCBI Taxonomy" id="2487749"/>
    <lineage>
        <taxon>Archaea</taxon>
        <taxon>Methanobacteriati</taxon>
        <taxon>Methanobacteriota</taxon>
        <taxon>Stenosarchaea group</taxon>
        <taxon>Halobacteria</taxon>
        <taxon>Halobacteriales</taxon>
        <taxon>Haloarculaceae</taxon>
        <taxon>Haloarcula</taxon>
    </lineage>
</organism>
<feature type="domain" description="Halobacterial output" evidence="2">
    <location>
        <begin position="24"/>
        <end position="92"/>
    </location>
</feature>
<reference evidence="3 4" key="1">
    <citation type="submission" date="2021-06" db="EMBL/GenBank/DDBJ databases">
        <title>Halomicroarcula sp. a new haloarchaeum isolated from saline soil.</title>
        <authorList>
            <person name="Duran-Viseras A."/>
            <person name="Sanchez-Porro C."/>
            <person name="Ventosa A."/>
        </authorList>
    </citation>
    <scope>NUCLEOTIDE SEQUENCE [LARGE SCALE GENOMIC DNA]</scope>
    <source>
        <strain evidence="3 4">F27</strain>
    </source>
</reference>
<comment type="caution">
    <text evidence="3">The sequence shown here is derived from an EMBL/GenBank/DDBJ whole genome shotgun (WGS) entry which is preliminary data.</text>
</comment>
<feature type="region of interest" description="Disordered" evidence="1">
    <location>
        <begin position="1"/>
        <end position="27"/>
    </location>
</feature>
<accession>A0AAW4PA75</accession>
<dbReference type="AlphaFoldDB" id="A0AAW4PA75"/>
<evidence type="ECO:0000256" key="1">
    <source>
        <dbReference type="SAM" id="MobiDB-lite"/>
    </source>
</evidence>
<gene>
    <name evidence="3" type="ORF">EGH23_06680</name>
</gene>
<evidence type="ECO:0000313" key="4">
    <source>
        <dbReference type="Proteomes" id="UP001430455"/>
    </source>
</evidence>
<dbReference type="Pfam" id="PF18545">
    <property type="entry name" value="HalOD1"/>
    <property type="match status" value="1"/>
</dbReference>
<keyword evidence="4" id="KW-1185">Reference proteome</keyword>